<dbReference type="AlphaFoldDB" id="D6XTC6"/>
<keyword evidence="4" id="KW-1185">Reference proteome</keyword>
<dbReference type="OrthoDB" id="9813770at2"/>
<dbReference type="GO" id="GO:0016853">
    <property type="term" value="F:isomerase activity"/>
    <property type="evidence" value="ECO:0007669"/>
    <property type="project" value="UniProtKB-KW"/>
</dbReference>
<keyword evidence="1 2" id="KW-0963">Cytoplasm</keyword>
<dbReference type="HOGENOM" id="CLU_069785_0_0_9"/>
<accession>D6XTC6</accession>
<sequence length="317" mass="36222">MSKAKGNFVCNDELGICCPVDPASLFTAPKEKKPVEIYMFIDPLCPECWVLEPFVRKLQMEYSHYVTIKTFIGKGASAYTPASDKDVQKLIHEMAKSYNATACRTGMPCNGDVWHEQKITMPYTANLGIKAAELQGKAIGSKFLRRVREALFLKKKNIADKDTLIECAKFIDGMDVEEFMKDLDSDSPKIALESDERTTQEMEVSQLPTLIFFGEDVNEPGLKVEGHYPYEVYVQIIEELVGKPLKKCPPIPLQEFISFYSIVTEKEIAVLYDLSLDDVHREMKKLKLRQIVNEVPTRQGFLWQYKKVHNFKQTNSL</sequence>
<dbReference type="HAMAP" id="MF_02245">
    <property type="entry name" value="Adapter_SpxH"/>
    <property type="match status" value="1"/>
</dbReference>
<dbReference type="CDD" id="cd03025">
    <property type="entry name" value="DsbA_FrnE_like"/>
    <property type="match status" value="1"/>
</dbReference>
<dbReference type="Proteomes" id="UP000000271">
    <property type="component" value="Chromosome"/>
</dbReference>
<comment type="similarity">
    <text evidence="2">Belongs to the SpxH family.</text>
</comment>
<comment type="function">
    <text evidence="2">Adapter protein required for efficient degradation of Spx by ClpXP under non-stress conditions. Interaction with Spx stabilizes Spx and exposes the C-terminus of Spx for recognition and proteolysis by ClpXP.</text>
</comment>
<name>D6XTC6_BACIE</name>
<dbReference type="KEGG" id="bse:Bsel_1550"/>
<evidence type="ECO:0000256" key="1">
    <source>
        <dbReference type="ARBA" id="ARBA00022490"/>
    </source>
</evidence>
<dbReference type="Pfam" id="PF13743">
    <property type="entry name" value="Thioredoxin_5"/>
    <property type="match status" value="1"/>
</dbReference>
<evidence type="ECO:0000256" key="2">
    <source>
        <dbReference type="HAMAP-Rule" id="MF_02245"/>
    </source>
</evidence>
<proteinExistence type="inferred from homology"/>
<evidence type="ECO:0000313" key="3">
    <source>
        <dbReference type="EMBL" id="ADH99062.1"/>
    </source>
</evidence>
<dbReference type="InterPro" id="IPR036249">
    <property type="entry name" value="Thioredoxin-like_sf"/>
</dbReference>
<dbReference type="GO" id="GO:0005737">
    <property type="term" value="C:cytoplasm"/>
    <property type="evidence" value="ECO:0007669"/>
    <property type="project" value="UniProtKB-SubCell"/>
</dbReference>
<dbReference type="eggNOG" id="COG2761">
    <property type="taxonomic scope" value="Bacteria"/>
</dbReference>
<evidence type="ECO:0000313" key="4">
    <source>
        <dbReference type="Proteomes" id="UP000000271"/>
    </source>
</evidence>
<reference evidence="3" key="1">
    <citation type="submission" date="2009-10" db="EMBL/GenBank/DDBJ databases">
        <title>Complete sequence of Bacillus selenitireducens MLS10.</title>
        <authorList>
            <consortium name="US DOE Joint Genome Institute"/>
            <person name="Lucas S."/>
            <person name="Copeland A."/>
            <person name="Lapidus A."/>
            <person name="Glavina del Rio T."/>
            <person name="Dalin E."/>
            <person name="Tice H."/>
            <person name="Bruce D."/>
            <person name="Goodwin L."/>
            <person name="Pitluck S."/>
            <person name="Sims D."/>
            <person name="Brettin T."/>
            <person name="Detter J.C."/>
            <person name="Han C."/>
            <person name="Larimer F."/>
            <person name="Land M."/>
            <person name="Hauser L."/>
            <person name="Kyrpides N."/>
            <person name="Ovchinnikova G."/>
            <person name="Stolz J."/>
        </authorList>
    </citation>
    <scope>NUCLEOTIDE SEQUENCE [LARGE SCALE GENOMIC DNA]</scope>
    <source>
        <strain evidence="3">MLS10</strain>
    </source>
</reference>
<dbReference type="PANTHER" id="PTHR13887">
    <property type="entry name" value="GLUTATHIONE S-TRANSFERASE KAPPA"/>
    <property type="match status" value="1"/>
</dbReference>
<dbReference type="RefSeq" id="WP_013172486.1">
    <property type="nucleotide sequence ID" value="NC_014219.1"/>
</dbReference>
<gene>
    <name evidence="2" type="primary">spxH</name>
    <name evidence="3" type="ordered locus">Bsel_1550</name>
</gene>
<dbReference type="STRING" id="439292.Bsel_1550"/>
<dbReference type="Gene3D" id="3.40.30.10">
    <property type="entry name" value="Glutaredoxin"/>
    <property type="match status" value="1"/>
</dbReference>
<dbReference type="SUPFAM" id="SSF52833">
    <property type="entry name" value="Thioredoxin-like"/>
    <property type="match status" value="1"/>
</dbReference>
<protein>
    <recommendedName>
        <fullName evidence="2">ClpXP adapter protein SpxH</fullName>
    </recommendedName>
</protein>
<dbReference type="EMBL" id="CP001791">
    <property type="protein sequence ID" value="ADH99062.1"/>
    <property type="molecule type" value="Genomic_DNA"/>
</dbReference>
<dbReference type="InterPro" id="IPR046404">
    <property type="entry name" value="Adapter_SpxH"/>
</dbReference>
<comment type="subunit">
    <text evidence="2">Interacts with Spx.</text>
</comment>
<comment type="subcellular location">
    <subcellularLocation>
        <location evidence="2">Cytoplasm</location>
    </subcellularLocation>
</comment>
<organism evidence="3 4">
    <name type="scientific">Bacillus selenitireducens (strain ATCC 700615 / DSM 15326 / MLS10)</name>
    <dbReference type="NCBI Taxonomy" id="439292"/>
    <lineage>
        <taxon>Bacteria</taxon>
        <taxon>Bacillati</taxon>
        <taxon>Bacillota</taxon>
        <taxon>Bacilli</taxon>
        <taxon>Bacillales</taxon>
        <taxon>Bacillaceae</taxon>
        <taxon>Salisediminibacterium</taxon>
    </lineage>
</organism>
<dbReference type="PANTHER" id="PTHR13887:SF47">
    <property type="entry name" value="CLPXP ADAPTER PROTEIN SPXH"/>
    <property type="match status" value="1"/>
</dbReference>